<organism evidence="1 2">
    <name type="scientific">Coptis chinensis</name>
    <dbReference type="NCBI Taxonomy" id="261450"/>
    <lineage>
        <taxon>Eukaryota</taxon>
        <taxon>Viridiplantae</taxon>
        <taxon>Streptophyta</taxon>
        <taxon>Embryophyta</taxon>
        <taxon>Tracheophyta</taxon>
        <taxon>Spermatophyta</taxon>
        <taxon>Magnoliopsida</taxon>
        <taxon>Ranunculales</taxon>
        <taxon>Ranunculaceae</taxon>
        <taxon>Coptidoideae</taxon>
        <taxon>Coptis</taxon>
    </lineage>
</organism>
<sequence length="295" mass="32583">MVSFQAIVEFQAHQHQQQQLTSLQQLYFFFANCNIVIAAQLLPTLSLLDDEEDFVFYRTPIEREEDITSRKKKSVGQLYPGNKRLALPSVVLLGDFLGQILSLSATISVDIVILLSGSFQACRHNCTCEDVIAESADNCIKTMLRNCKVACVLPRIGDCAKNDRNAVLPARCDQLRELVIGCLQKPGQNVPGIHSHLLIPSFKGSTLCPQELTLHQLVFRPPFPLAVPSSSHLMDSVLADSTASNISRGSSQSSGLITSDLISAQVHASKDPRKFSYRSSLSTEPFVILYCQENF</sequence>
<evidence type="ECO:0000313" key="1">
    <source>
        <dbReference type="EMBL" id="KAF9611087.1"/>
    </source>
</evidence>
<comment type="caution">
    <text evidence="1">The sequence shown here is derived from an EMBL/GenBank/DDBJ whole genome shotgun (WGS) entry which is preliminary data.</text>
</comment>
<keyword evidence="2" id="KW-1185">Reference proteome</keyword>
<reference evidence="1 2" key="1">
    <citation type="submission" date="2020-10" db="EMBL/GenBank/DDBJ databases">
        <title>The Coptis chinensis genome and diversification of protoberbering-type alkaloids.</title>
        <authorList>
            <person name="Wang B."/>
            <person name="Shu S."/>
            <person name="Song C."/>
            <person name="Liu Y."/>
        </authorList>
    </citation>
    <scope>NUCLEOTIDE SEQUENCE [LARGE SCALE GENOMIC DNA]</scope>
    <source>
        <strain evidence="1">HL-2020</strain>
        <tissue evidence="1">Leaf</tissue>
    </source>
</reference>
<evidence type="ECO:0000313" key="2">
    <source>
        <dbReference type="Proteomes" id="UP000631114"/>
    </source>
</evidence>
<proteinExistence type="predicted"/>
<protein>
    <submittedName>
        <fullName evidence="1">Uncharacterized protein</fullName>
    </submittedName>
</protein>
<accession>A0A835I6M1</accession>
<dbReference type="OrthoDB" id="1937019at2759"/>
<gene>
    <name evidence="1" type="ORF">IFM89_026971</name>
</gene>
<name>A0A835I6M1_9MAGN</name>
<dbReference type="Proteomes" id="UP000631114">
    <property type="component" value="Unassembled WGS sequence"/>
</dbReference>
<dbReference type="AlphaFoldDB" id="A0A835I6M1"/>
<dbReference type="EMBL" id="JADFTS010000004">
    <property type="protein sequence ID" value="KAF9611087.1"/>
    <property type="molecule type" value="Genomic_DNA"/>
</dbReference>